<evidence type="ECO:0000313" key="1">
    <source>
        <dbReference type="EMBL" id="PZR80335.1"/>
    </source>
</evidence>
<dbReference type="AlphaFoldDB" id="A0A2W5ZBS4"/>
<name>A0A2W5ZBS4_9BACT</name>
<sequence>MGLRLDRERFLRELHRRGATAATLACAAHISPNTVTRCLSGAPISQRTLRGIVAALMALPILEGADALLATDMTRNAAAAQAAALAEDADASTNPST</sequence>
<dbReference type="Proteomes" id="UP000248724">
    <property type="component" value="Unassembled WGS sequence"/>
</dbReference>
<evidence type="ECO:0000313" key="2">
    <source>
        <dbReference type="Proteomes" id="UP000248724"/>
    </source>
</evidence>
<organism evidence="1 2">
    <name type="scientific">Candidatus Aeolococcus gillhamiae</name>
    <dbReference type="NCBI Taxonomy" id="3127015"/>
    <lineage>
        <taxon>Bacteria</taxon>
        <taxon>Bacillati</taxon>
        <taxon>Candidatus Dormiibacterota</taxon>
        <taxon>Candidatus Dormibacteria</taxon>
        <taxon>Candidatus Aeolococcales</taxon>
        <taxon>Candidatus Aeolococcaceae</taxon>
        <taxon>Candidatus Aeolococcus</taxon>
    </lineage>
</organism>
<accession>A0A2W5ZBS4</accession>
<dbReference type="EMBL" id="QHBU01000156">
    <property type="protein sequence ID" value="PZR80335.1"/>
    <property type="molecule type" value="Genomic_DNA"/>
</dbReference>
<reference evidence="1 2" key="1">
    <citation type="journal article" date="2017" name="Nature">
        <title>Atmospheric trace gases support primary production in Antarctic desert surface soil.</title>
        <authorList>
            <person name="Ji M."/>
            <person name="Greening C."/>
            <person name="Vanwonterghem I."/>
            <person name="Carere C.R."/>
            <person name="Bay S.K."/>
            <person name="Steen J.A."/>
            <person name="Montgomery K."/>
            <person name="Lines T."/>
            <person name="Beardall J."/>
            <person name="van Dorst J."/>
            <person name="Snape I."/>
            <person name="Stott M.B."/>
            <person name="Hugenholtz P."/>
            <person name="Ferrari B.C."/>
        </authorList>
    </citation>
    <scope>NUCLEOTIDE SEQUENCE [LARGE SCALE GENOMIC DNA]</scope>
    <source>
        <strain evidence="1">RRmetagenome_bin12</strain>
    </source>
</reference>
<gene>
    <name evidence="1" type="ORF">DLM65_08480</name>
</gene>
<proteinExistence type="predicted"/>
<protein>
    <recommendedName>
        <fullName evidence="3">HTH cro/C1-type domain-containing protein</fullName>
    </recommendedName>
</protein>
<evidence type="ECO:0008006" key="3">
    <source>
        <dbReference type="Google" id="ProtNLM"/>
    </source>
</evidence>
<comment type="caution">
    <text evidence="1">The sequence shown here is derived from an EMBL/GenBank/DDBJ whole genome shotgun (WGS) entry which is preliminary data.</text>
</comment>